<evidence type="ECO:0000313" key="1">
    <source>
        <dbReference type="EMBL" id="VFJ60357.1"/>
    </source>
</evidence>
<reference evidence="1" key="1">
    <citation type="submission" date="2019-02" db="EMBL/GenBank/DDBJ databases">
        <authorList>
            <person name="Gruber-Vodicka R. H."/>
            <person name="Seah K. B. B."/>
        </authorList>
    </citation>
    <scope>NUCLEOTIDE SEQUENCE</scope>
    <source>
        <strain evidence="1">BECK_DK161</strain>
    </source>
</reference>
<gene>
    <name evidence="1" type="ORF">BECKDK2373C_GA0170839_108022</name>
</gene>
<dbReference type="EMBL" id="CAADEY010000080">
    <property type="protein sequence ID" value="VFJ60357.1"/>
    <property type="molecule type" value="Genomic_DNA"/>
</dbReference>
<organism evidence="1">
    <name type="scientific">Candidatus Kentrum sp. DK</name>
    <dbReference type="NCBI Taxonomy" id="2126562"/>
    <lineage>
        <taxon>Bacteria</taxon>
        <taxon>Pseudomonadati</taxon>
        <taxon>Pseudomonadota</taxon>
        <taxon>Gammaproteobacteria</taxon>
        <taxon>Candidatus Kentrum</taxon>
    </lineage>
</organism>
<accession>A0A450T1J6</accession>
<dbReference type="AlphaFoldDB" id="A0A450T1J6"/>
<name>A0A450T1J6_9GAMM</name>
<proteinExistence type="predicted"/>
<protein>
    <submittedName>
        <fullName evidence="1">Uncharacterized protein</fullName>
    </submittedName>
</protein>
<sequence length="72" mass="7949">MYAYREMLTLSDPQVLRLKQPLPLGKGQRVEVVILTADEQDGELENIRAGLKARGVTGADVRDAVAWARGQN</sequence>